<reference evidence="4 5" key="1">
    <citation type="submission" date="2016-10" db="EMBL/GenBank/DDBJ databases">
        <title>Draft Genome sequence of Roseomonas sp. strain M3.</title>
        <authorList>
            <person name="Subhash Y."/>
            <person name="Lee S."/>
        </authorList>
    </citation>
    <scope>NUCLEOTIDE SEQUENCE [LARGE SCALE GENOMIC DNA]</scope>
    <source>
        <strain evidence="4 5">M3</strain>
    </source>
</reference>
<dbReference type="OrthoDB" id="7225701at2"/>
<feature type="coiled-coil region" evidence="1">
    <location>
        <begin position="191"/>
        <end position="218"/>
    </location>
</feature>
<feature type="compositionally biased region" description="Basic and acidic residues" evidence="2">
    <location>
        <begin position="463"/>
        <end position="478"/>
    </location>
</feature>
<dbReference type="RefSeq" id="WP_076956300.1">
    <property type="nucleotide sequence ID" value="NZ_MLCO01000032.1"/>
</dbReference>
<keyword evidence="1" id="KW-0175">Coiled coil</keyword>
<evidence type="ECO:0000256" key="2">
    <source>
        <dbReference type="SAM" id="MobiDB-lite"/>
    </source>
</evidence>
<evidence type="ECO:0000313" key="5">
    <source>
        <dbReference type="Proteomes" id="UP000188879"/>
    </source>
</evidence>
<feature type="region of interest" description="Disordered" evidence="2">
    <location>
        <begin position="461"/>
        <end position="483"/>
    </location>
</feature>
<evidence type="ECO:0000256" key="1">
    <source>
        <dbReference type="SAM" id="Coils"/>
    </source>
</evidence>
<dbReference type="AlphaFoldDB" id="A0A1V2H762"/>
<keyword evidence="3" id="KW-0812">Transmembrane</keyword>
<proteinExistence type="predicted"/>
<protein>
    <recommendedName>
        <fullName evidence="6">Bacteriophage tail tape measure N-terminal domain-containing protein</fullName>
    </recommendedName>
</protein>
<dbReference type="Proteomes" id="UP000188879">
    <property type="component" value="Unassembled WGS sequence"/>
</dbReference>
<organism evidence="4 5">
    <name type="scientific">Teichococcus deserti</name>
    <dbReference type="NCBI Taxonomy" id="1817963"/>
    <lineage>
        <taxon>Bacteria</taxon>
        <taxon>Pseudomonadati</taxon>
        <taxon>Pseudomonadota</taxon>
        <taxon>Alphaproteobacteria</taxon>
        <taxon>Acetobacterales</taxon>
        <taxon>Roseomonadaceae</taxon>
        <taxon>Roseomonas</taxon>
    </lineage>
</organism>
<sequence length="1228" mass="127731">MSGSAGDLPIKIGVEGLPQVDAAFSQLEARLNTTAGKQRQYEQATLLVQRAQEAGVVSTERASQVLQALQTRYESNGRAAAQLATANDNLARSSNQVAHQVQNASYQVGDFFVQVASGQSAITALAQQLPQLLGGFGMIGALAGAGVAIGAVVYRLLEGKTVLEQHDEVMKRVNAQYEATTKAAEEWVSGLDKQAERLNVLRSRYQGLTADVKQYEERQLAARRAELTADTDRLMDQGVDLSPIVSRLRTARSVATGSIADVSFGDLPAQVQAVTRVLDQYSLSTANAAERSLELSNGLSAAQRMGGPLTSTLEPLVKGLDGLRPKLLDNSDALKLVDQMLNALRGESIPGAVGALADLMRQADAAKTPFATLQQSISDTNARLQALRTGGLDALKAATEAQSDAAKIRKTENELAAAEAQRLQQTVQDEAERNRLFIQGAAERTRAATEAVQAERTLANETAKAEEAKREAERRARESAAASRRASAEALAQERAEATALARVWDTLRRDGQSGLLVGSENDVTALRAIRDSMRGTALDPKGVEKRAKETERLLEKQQQQAERTTDDVVRYGSDLFADMFATTEGGWDRMWSNMRRTATGILARIAAEAIIRPIVAPIVSGGMAFGSAGSAAAAAGGLGAGGSSGGGLGNLLQLHGMGSSFSEALGLGGVSSWLGLSGGTAAASSLTSFGSLAGLMSMPILTTGNLGAATTAALAGMGGVAGPATPAAVAAAGASSLSLGSLLGGAGLGFGAGTLLNTLVGGKSTGGMIGAGAGGLAGAGLGFLLGGPAGVLLGGLLGGSGGGLLGGLFGANAPRPAASVQFGVNADGQLDVTGSKSKWMDDAEAIGAVQEALVKLNTTINGLGLSLDSGVVGQQHFGKDSRPEEDQRNMTLALLGGLRGGSAAMQQVIQSELGKAYAGDDNLDRALANVAWVKEVFDPLINPPEAVSAFQQSIDAVMASFDSAKVRAGELGLATDQLVQKQLEQVFSLQQQRDATVWGIDRGLDIRRMRATGNDRDADLLSFDIAAIAERASFRSSLEALGLTADAIAQRMVTLEETLGAERLAVQQRYAEQIKQAEQQAASNAAGVIGSLADYARSLNYSDASPLGASEQFMTARSLYLSNQEAALRGDAGALGQFQGLSQDYLTAARNLYGSGSGYASAFEQVKSALDQIGTLTPDTLTASFQQQITQTQTETLVAALGRMQEENAAMRRELQQFTALMARRAA</sequence>
<name>A0A1V2H762_9PROT</name>
<keyword evidence="3" id="KW-1133">Transmembrane helix</keyword>
<accession>A0A1V2H762</accession>
<evidence type="ECO:0000256" key="3">
    <source>
        <dbReference type="SAM" id="Phobius"/>
    </source>
</evidence>
<feature type="transmembrane region" description="Helical" evidence="3">
    <location>
        <begin position="132"/>
        <end position="157"/>
    </location>
</feature>
<gene>
    <name evidence="4" type="ORF">BKE38_05065</name>
</gene>
<evidence type="ECO:0008006" key="6">
    <source>
        <dbReference type="Google" id="ProtNLM"/>
    </source>
</evidence>
<evidence type="ECO:0000313" key="4">
    <source>
        <dbReference type="EMBL" id="ONG56966.1"/>
    </source>
</evidence>
<keyword evidence="3" id="KW-0472">Membrane</keyword>
<dbReference type="EMBL" id="MLCO01000032">
    <property type="protein sequence ID" value="ONG56966.1"/>
    <property type="molecule type" value="Genomic_DNA"/>
</dbReference>
<comment type="caution">
    <text evidence="4">The sequence shown here is derived from an EMBL/GenBank/DDBJ whole genome shotgun (WGS) entry which is preliminary data.</text>
</comment>
<keyword evidence="5" id="KW-1185">Reference proteome</keyword>